<evidence type="ECO:0000313" key="2">
    <source>
        <dbReference type="Proteomes" id="UP001158576"/>
    </source>
</evidence>
<evidence type="ECO:0000313" key="1">
    <source>
        <dbReference type="EMBL" id="CAG5077374.1"/>
    </source>
</evidence>
<dbReference type="Proteomes" id="UP001158576">
    <property type="component" value="Chromosome PAR"/>
</dbReference>
<keyword evidence="2" id="KW-1185">Reference proteome</keyword>
<proteinExistence type="predicted"/>
<dbReference type="EMBL" id="OU015568">
    <property type="protein sequence ID" value="CAG5077374.1"/>
    <property type="molecule type" value="Genomic_DNA"/>
</dbReference>
<name>A0ABN7RH89_OIKDI</name>
<gene>
    <name evidence="1" type="ORF">OKIOD_LOCUS252</name>
</gene>
<sequence>MGSPYIYRVIQECPVKENKKVKISNNLDAEDYPAWASSDIDKYMTRLRYEKDLQCSYQFNNNHEHEDMEMRMAIRISWTDKYPKFIFINPGGNPQRLTYEVHHWFGPKFTPPIFTWRDIEYIEHNGEFFLSIIVPKRMTFEIEDISEFTMYFEYYYEDQVTVEKSYVNVNRECAEIQLENRALFSHRNGQQNG</sequence>
<accession>A0ABN7RH89</accession>
<organism evidence="1 2">
    <name type="scientific">Oikopleura dioica</name>
    <name type="common">Tunicate</name>
    <dbReference type="NCBI Taxonomy" id="34765"/>
    <lineage>
        <taxon>Eukaryota</taxon>
        <taxon>Metazoa</taxon>
        <taxon>Chordata</taxon>
        <taxon>Tunicata</taxon>
        <taxon>Appendicularia</taxon>
        <taxon>Copelata</taxon>
        <taxon>Oikopleuridae</taxon>
        <taxon>Oikopleura</taxon>
    </lineage>
</organism>
<reference evidence="1 2" key="1">
    <citation type="submission" date="2021-04" db="EMBL/GenBank/DDBJ databases">
        <authorList>
            <person name="Bliznina A."/>
        </authorList>
    </citation>
    <scope>NUCLEOTIDE SEQUENCE [LARGE SCALE GENOMIC DNA]</scope>
</reference>
<protein>
    <submittedName>
        <fullName evidence="1">Oidioi.mRNA.OKI2018_I69.PAR.g8694.t1.cds</fullName>
    </submittedName>
</protein>